<dbReference type="HOGENOM" id="CLU_861031_0_0_1"/>
<dbReference type="OrthoDB" id="10255118at2759"/>
<keyword evidence="3" id="KW-1185">Reference proteome</keyword>
<evidence type="ECO:0000256" key="1">
    <source>
        <dbReference type="SAM" id="Coils"/>
    </source>
</evidence>
<gene>
    <name evidence="2" type="ORF">SLOPH_1871</name>
</gene>
<dbReference type="OMA" id="AYDHIQF"/>
<proteinExistence type="predicted"/>
<protein>
    <submittedName>
        <fullName evidence="2">Uncharacterized protein</fullName>
    </submittedName>
</protein>
<reference evidence="3" key="1">
    <citation type="journal article" date="2013" name="PLoS Genet.">
        <title>The genome of Spraguea lophii and the basis of host-microsporidian interactions.</title>
        <authorList>
            <person name="Campbell S.E."/>
            <person name="Williams T.A."/>
            <person name="Yousuf A."/>
            <person name="Soanes D.M."/>
            <person name="Paszkiewicz K.H."/>
            <person name="Williams B.A.P."/>
        </authorList>
    </citation>
    <scope>NUCLEOTIDE SEQUENCE [LARGE SCALE GENOMIC DNA]</scope>
    <source>
        <strain evidence="3">42_110</strain>
    </source>
</reference>
<dbReference type="InParanoid" id="S7XFF3"/>
<organism evidence="2 3">
    <name type="scientific">Spraguea lophii (strain 42_110)</name>
    <name type="common">Microsporidian parasite</name>
    <dbReference type="NCBI Taxonomy" id="1358809"/>
    <lineage>
        <taxon>Eukaryota</taxon>
        <taxon>Fungi</taxon>
        <taxon>Fungi incertae sedis</taxon>
        <taxon>Microsporidia</taxon>
        <taxon>Spragueidae</taxon>
        <taxon>Spraguea</taxon>
    </lineage>
</organism>
<dbReference type="Proteomes" id="UP000014978">
    <property type="component" value="Unassembled WGS sequence"/>
</dbReference>
<accession>S7XFF3</accession>
<feature type="coiled-coil region" evidence="1">
    <location>
        <begin position="211"/>
        <end position="245"/>
    </location>
</feature>
<evidence type="ECO:0000313" key="3">
    <source>
        <dbReference type="Proteomes" id="UP000014978"/>
    </source>
</evidence>
<dbReference type="AlphaFoldDB" id="S7XFF3"/>
<evidence type="ECO:0000313" key="2">
    <source>
        <dbReference type="EMBL" id="EPR77774.1"/>
    </source>
</evidence>
<name>S7XFF3_SPRLO</name>
<dbReference type="EMBL" id="ATCN01001289">
    <property type="protein sequence ID" value="EPR77774.1"/>
    <property type="molecule type" value="Genomic_DNA"/>
</dbReference>
<sequence>MNALTRIDKVRRKYNINDNNYKNICKSNRKGIYSLEYLLYLLRTNKTKIRKIEKVKAEGLYEEYRQFIIKYYKKDDEYILNNGTILLEKLIEYPSFYEEVEDILTSKYEKINKEIPTTTYEWKGIKLELKFYQIQNIQHLKNFNSKVINQIEEIKKQENKLQIQIEKQHLKSSFEKSKKLEQTLTNFIIFLKENYLPHKEIDKLRIQISFIKNYLKNIIEYENGNIELEEEIKNAEKNNKIEERYKNIRVLGENKKINENIAKKIILEYIEKEMKPKERINIPLEPITYDLAYDYINYPEQKKDLMSMIKRLNIFSKK</sequence>
<dbReference type="VEuPathDB" id="MicrosporidiaDB:SLOPH_1871"/>
<feature type="coiled-coil region" evidence="1">
    <location>
        <begin position="140"/>
        <end position="171"/>
    </location>
</feature>
<comment type="caution">
    <text evidence="2">The sequence shown here is derived from an EMBL/GenBank/DDBJ whole genome shotgun (WGS) entry which is preliminary data.</text>
</comment>
<keyword evidence="1" id="KW-0175">Coiled coil</keyword>